<proteinExistence type="predicted"/>
<protein>
    <submittedName>
        <fullName evidence="1">Uncharacterized protein</fullName>
    </submittedName>
</protein>
<dbReference type="eggNOG" id="ENOG5030YV4">
    <property type="taxonomic scope" value="Bacteria"/>
</dbReference>
<dbReference type="KEGG" id="pami:JCM7686_2231"/>
<name>S5XPN9_PARAH</name>
<dbReference type="EMBL" id="CP006650">
    <property type="protein sequence ID" value="AGT09309.1"/>
    <property type="molecule type" value="Genomic_DNA"/>
</dbReference>
<sequence length="96" mass="11212">MTEQQAVLDILKAIQSGYPQLVGNFAIIWWARMIDLRNKDHAARLDRHEARLTASETAQQKWDVRQARMEENISSMKLTLDRIYAQVSDQNRAQTR</sequence>
<dbReference type="OrthoDB" id="7778020at2"/>
<dbReference type="PATRIC" id="fig|1367847.3.peg.2222"/>
<evidence type="ECO:0000313" key="1">
    <source>
        <dbReference type="EMBL" id="AGT09309.1"/>
    </source>
</evidence>
<organism evidence="1 2">
    <name type="scientific">Paracoccus aminophilus JCM 7686</name>
    <dbReference type="NCBI Taxonomy" id="1367847"/>
    <lineage>
        <taxon>Bacteria</taxon>
        <taxon>Pseudomonadati</taxon>
        <taxon>Pseudomonadota</taxon>
        <taxon>Alphaproteobacteria</taxon>
        <taxon>Rhodobacterales</taxon>
        <taxon>Paracoccaceae</taxon>
        <taxon>Paracoccus</taxon>
    </lineage>
</organism>
<dbReference type="RefSeq" id="WP_020950947.1">
    <property type="nucleotide sequence ID" value="NC_022041.1"/>
</dbReference>
<reference evidence="1 2" key="1">
    <citation type="journal article" date="2014" name="BMC Genomics">
        <title>Architecture and functions of a multipartite genome of the methylotrophic bacterium Paracoccus aminophilus JCM 7686, containing primary and secondary chromids.</title>
        <authorList>
            <person name="Dziewit L."/>
            <person name="Czarnecki J."/>
            <person name="Wibberg D."/>
            <person name="Radlinska M."/>
            <person name="Mrozek P."/>
            <person name="Szymczak M."/>
            <person name="Schluter A."/>
            <person name="Puhler A."/>
            <person name="Bartosik D."/>
        </authorList>
    </citation>
    <scope>NUCLEOTIDE SEQUENCE [LARGE SCALE GENOMIC DNA]</scope>
    <source>
        <strain evidence="1">JCM 7686</strain>
    </source>
</reference>
<dbReference type="AlphaFoldDB" id="S5XPN9"/>
<dbReference type="HOGENOM" id="CLU_183755_0_0_5"/>
<evidence type="ECO:0000313" key="2">
    <source>
        <dbReference type="Proteomes" id="UP000015480"/>
    </source>
</evidence>
<dbReference type="Proteomes" id="UP000015480">
    <property type="component" value="Chromosome"/>
</dbReference>
<gene>
    <name evidence="1" type="ORF">JCM7686_2231</name>
</gene>
<accession>S5XPN9</accession>
<keyword evidence="2" id="KW-1185">Reference proteome</keyword>